<evidence type="ECO:0000256" key="4">
    <source>
        <dbReference type="ARBA" id="ARBA00023242"/>
    </source>
</evidence>
<keyword evidence="4" id="KW-0539">Nucleus</keyword>
<dbReference type="GO" id="GO:0003677">
    <property type="term" value="F:DNA binding"/>
    <property type="evidence" value="ECO:0007669"/>
    <property type="project" value="InterPro"/>
</dbReference>
<dbReference type="Pfam" id="PF03871">
    <property type="entry name" value="RNA_pol_Rpb5_N"/>
    <property type="match status" value="1"/>
</dbReference>
<dbReference type="VEuPathDB" id="MicrosporidiaDB:M970_070920"/>
<dbReference type="AlphaFoldDB" id="M1KKR4"/>
<dbReference type="Pfam" id="PF01191">
    <property type="entry name" value="RNA_pol_Rpb5_C"/>
    <property type="match status" value="1"/>
</dbReference>
<dbReference type="PANTHER" id="PTHR10535">
    <property type="entry name" value="DNA-DIRECTED RNA POLYMERASES I, II, AND III SUBUNIT RPABC1"/>
    <property type="match status" value="1"/>
</dbReference>
<dbReference type="VEuPathDB" id="MicrosporidiaDB:AEWQ_070930"/>
<dbReference type="SUPFAM" id="SSF55287">
    <property type="entry name" value="RPB5-like RNA polymerase subunit"/>
    <property type="match status" value="1"/>
</dbReference>
<evidence type="ECO:0000259" key="6">
    <source>
        <dbReference type="Pfam" id="PF01191"/>
    </source>
</evidence>
<dbReference type="GO" id="GO:0005736">
    <property type="term" value="C:RNA polymerase I complex"/>
    <property type="evidence" value="ECO:0007669"/>
    <property type="project" value="TreeGrafter"/>
</dbReference>
<dbReference type="InterPro" id="IPR014381">
    <property type="entry name" value="Arch_Rpo5/euc_Rpb5"/>
</dbReference>
<evidence type="ECO:0000256" key="1">
    <source>
        <dbReference type="ARBA" id="ARBA00004123"/>
    </source>
</evidence>
<dbReference type="GO" id="GO:0042797">
    <property type="term" value="P:tRNA transcription by RNA polymerase III"/>
    <property type="evidence" value="ECO:0007669"/>
    <property type="project" value="TreeGrafter"/>
</dbReference>
<dbReference type="VEuPathDB" id="MicrosporidiaDB:AEWD_070930"/>
<protein>
    <recommendedName>
        <fullName evidence="2">DNA-directed RNA polymerases I, II, and III subunit RPABC1</fullName>
    </recommendedName>
</protein>
<evidence type="ECO:0000313" key="8">
    <source>
        <dbReference type="EMBL" id="AGE95861.1"/>
    </source>
</evidence>
<feature type="domain" description="RNA polymerase subunit H/Rpb5 C-terminal" evidence="6">
    <location>
        <begin position="135"/>
        <end position="207"/>
    </location>
</feature>
<dbReference type="InterPro" id="IPR005571">
    <property type="entry name" value="RNA_pol_Rpb5_N"/>
</dbReference>
<keyword evidence="3" id="KW-0804">Transcription</keyword>
<dbReference type="InterPro" id="IPR000783">
    <property type="entry name" value="RNA_pol_subH/Rpb5_C"/>
</dbReference>
<dbReference type="GO" id="GO:0005666">
    <property type="term" value="C:RNA polymerase III complex"/>
    <property type="evidence" value="ECO:0007669"/>
    <property type="project" value="TreeGrafter"/>
</dbReference>
<name>M1KKR4_ENCCN</name>
<dbReference type="PANTHER" id="PTHR10535:SF0">
    <property type="entry name" value="DNA-DIRECTED RNA POLYMERASES I, II, AND III SUBUNIT RPABC1"/>
    <property type="match status" value="1"/>
</dbReference>
<organism evidence="8">
    <name type="scientific">Encephalitozoon cuniculi</name>
    <name type="common">Microsporidian parasite</name>
    <dbReference type="NCBI Taxonomy" id="6035"/>
    <lineage>
        <taxon>Eukaryota</taxon>
        <taxon>Fungi</taxon>
        <taxon>Fungi incertae sedis</taxon>
        <taxon>Microsporidia</taxon>
        <taxon>Unikaryonidae</taxon>
        <taxon>Encephalitozoon</taxon>
    </lineage>
</organism>
<dbReference type="PIRSF" id="PIRSF000747">
    <property type="entry name" value="RPB5"/>
    <property type="match status" value="1"/>
</dbReference>
<dbReference type="HAMAP" id="MF_00025">
    <property type="entry name" value="RNApol_Rpo5_RPB5"/>
    <property type="match status" value="1"/>
</dbReference>
<gene>
    <name evidence="8" type="ORF">ECU07_0960</name>
</gene>
<dbReference type="Gene3D" id="3.40.1340.10">
    <property type="entry name" value="RNA polymerase, Rpb5, N-terminal domain"/>
    <property type="match status" value="1"/>
</dbReference>
<evidence type="ECO:0000259" key="7">
    <source>
        <dbReference type="Pfam" id="PF03871"/>
    </source>
</evidence>
<evidence type="ECO:0000256" key="5">
    <source>
        <dbReference type="ARBA" id="ARBA00025765"/>
    </source>
</evidence>
<proteinExistence type="inferred from homology"/>
<dbReference type="VEuPathDB" id="MicrosporidiaDB:AEWR_070920"/>
<comment type="subcellular location">
    <subcellularLocation>
        <location evidence="1">Nucleus</location>
    </subcellularLocation>
</comment>
<reference evidence="8" key="1">
    <citation type="journal article" date="2013" name="Eukaryot. Cell">
        <title>Extremely Reduced Levels of Heterozygosity in the Vertebrate Pathogen Encephalitozoon cuniculi.</title>
        <authorList>
            <person name="Selman M."/>
            <person name="Sak B."/>
            <person name="Kvac M."/>
            <person name="Farinelli L."/>
            <person name="Weiss L.M."/>
            <person name="Corradi N."/>
        </authorList>
    </citation>
    <scope>NUCLEOTIDE SEQUENCE</scope>
</reference>
<dbReference type="EMBL" id="KC513610">
    <property type="protein sequence ID" value="AGE95861.1"/>
    <property type="molecule type" value="Genomic_DNA"/>
</dbReference>
<comment type="similarity">
    <text evidence="5">Belongs to the archaeal Rpo5/eukaryotic RPB5 RNA polymerase subunit family.</text>
</comment>
<dbReference type="GO" id="GO:0005665">
    <property type="term" value="C:RNA polymerase II, core complex"/>
    <property type="evidence" value="ECO:0007669"/>
    <property type="project" value="TreeGrafter"/>
</dbReference>
<dbReference type="SUPFAM" id="SSF53036">
    <property type="entry name" value="Eukaryotic RPB5 N-terminal domain"/>
    <property type="match status" value="1"/>
</dbReference>
<dbReference type="InterPro" id="IPR035913">
    <property type="entry name" value="RPB5-like_sf"/>
</dbReference>
<dbReference type="NCBIfam" id="NF007129">
    <property type="entry name" value="PRK09570.1"/>
    <property type="match status" value="1"/>
</dbReference>
<dbReference type="VEuPathDB" id="MicrosporidiaDB:ECU07_0960"/>
<dbReference type="OMA" id="VRDRGYF"/>
<evidence type="ECO:0000256" key="2">
    <source>
        <dbReference type="ARBA" id="ARBA00020809"/>
    </source>
</evidence>
<evidence type="ECO:0000256" key="3">
    <source>
        <dbReference type="ARBA" id="ARBA00023163"/>
    </source>
</evidence>
<dbReference type="GO" id="GO:0006362">
    <property type="term" value="P:transcription elongation by RNA polymerase I"/>
    <property type="evidence" value="ECO:0007669"/>
    <property type="project" value="TreeGrafter"/>
</dbReference>
<sequence length="212" mass="24353">MRLEKASPTEMALELRALCLSRNTAIEMVRDRGYTTTQEVLALDGFHERYPLALTKRSTLNFVCVNVDRPVAVHFGDDEKMGKKAFEGLLSQYEKDNMFHLILILPQLPSPTVMSMIPLTPRFSIEIFLVEELIFNKTKHSWVPPHRVLSREERESVFRTLKLGPGDLPRILKSDVIARYYGAKQGDVVEITRRSKTAGESIYYRVVVDKQK</sequence>
<keyword evidence="8" id="KW-0240">DNA-directed RNA polymerase</keyword>
<dbReference type="InterPro" id="IPR036710">
    <property type="entry name" value="RNA_pol_Rpb5_N_sf"/>
</dbReference>
<feature type="domain" description="RNA polymerase Rpb5 N-terminal" evidence="7">
    <location>
        <begin position="20"/>
        <end position="86"/>
    </location>
</feature>
<dbReference type="GO" id="GO:0006366">
    <property type="term" value="P:transcription by RNA polymerase II"/>
    <property type="evidence" value="ECO:0007669"/>
    <property type="project" value="TreeGrafter"/>
</dbReference>
<dbReference type="Gene3D" id="3.90.940.20">
    <property type="entry name" value="RPB5-like RNA polymerase subunit"/>
    <property type="match status" value="1"/>
</dbReference>
<dbReference type="GO" id="GO:0003899">
    <property type="term" value="F:DNA-directed RNA polymerase activity"/>
    <property type="evidence" value="ECO:0007669"/>
    <property type="project" value="InterPro"/>
</dbReference>
<accession>M1KKR4</accession>